<protein>
    <recommendedName>
        <fullName evidence="1">DUF4136 domain-containing protein</fullName>
    </recommendedName>
</protein>
<sequence precursor="true">MNPLISHLMNQPLHREIMMKLSRLSALLLSGLLLSACAAKPKSDYDIGYDFSQLSTFIEFSPAQTNDPISSARIIDAITDALTAKGFVRDEGYPSFKVTYAFKVADKPKDSGVSIGLGTGTWGSNGGISIGTSVGVPIGSDTAKIQTIQIDVIDTQSNKLIWRGTDKFNFDAGGAEKAEDTAKTVTKILTLFPPQK</sequence>
<evidence type="ECO:0000313" key="3">
    <source>
        <dbReference type="Proteomes" id="UP000002015"/>
    </source>
</evidence>
<dbReference type="eggNOG" id="ENOG5032Z1C">
    <property type="taxonomic scope" value="Bacteria"/>
</dbReference>
<dbReference type="EMBL" id="CP000821">
    <property type="protein sequence ID" value="ABV35589.1"/>
    <property type="molecule type" value="Genomic_DNA"/>
</dbReference>
<evidence type="ECO:0000313" key="2">
    <source>
        <dbReference type="EMBL" id="ABV35589.1"/>
    </source>
</evidence>
<gene>
    <name evidence="2" type="ordered locus">Ssed_0978</name>
</gene>
<accession>A8FRW6</accession>
<dbReference type="Gene3D" id="3.30.160.670">
    <property type="match status" value="1"/>
</dbReference>
<dbReference type="InterPro" id="IPR025411">
    <property type="entry name" value="DUF4136"/>
</dbReference>
<dbReference type="Pfam" id="PF13590">
    <property type="entry name" value="DUF4136"/>
    <property type="match status" value="1"/>
</dbReference>
<dbReference type="HOGENOM" id="CLU_113282_3_0_6"/>
<feature type="domain" description="DUF4136" evidence="1">
    <location>
        <begin position="42"/>
        <end position="194"/>
    </location>
</feature>
<proteinExistence type="predicted"/>
<evidence type="ECO:0000259" key="1">
    <source>
        <dbReference type="Pfam" id="PF13590"/>
    </source>
</evidence>
<reference evidence="2 3" key="1">
    <citation type="submission" date="2007-08" db="EMBL/GenBank/DDBJ databases">
        <title>Complete sequence of Shewanella sediminis HAW-EB3.</title>
        <authorList>
            <consortium name="US DOE Joint Genome Institute"/>
            <person name="Copeland A."/>
            <person name="Lucas S."/>
            <person name="Lapidus A."/>
            <person name="Barry K."/>
            <person name="Glavina del Rio T."/>
            <person name="Dalin E."/>
            <person name="Tice H."/>
            <person name="Pitluck S."/>
            <person name="Chertkov O."/>
            <person name="Brettin T."/>
            <person name="Bruce D."/>
            <person name="Detter J.C."/>
            <person name="Han C."/>
            <person name="Schmutz J."/>
            <person name="Larimer F."/>
            <person name="Land M."/>
            <person name="Hauser L."/>
            <person name="Kyrpides N."/>
            <person name="Kim E."/>
            <person name="Zhao J.-S."/>
            <person name="Richardson P."/>
        </authorList>
    </citation>
    <scope>NUCLEOTIDE SEQUENCE [LARGE SCALE GENOMIC DNA]</scope>
    <source>
        <strain evidence="2 3">HAW-EB3</strain>
    </source>
</reference>
<dbReference type="AlphaFoldDB" id="A8FRW6"/>
<dbReference type="Proteomes" id="UP000002015">
    <property type="component" value="Chromosome"/>
</dbReference>
<dbReference type="KEGG" id="sse:Ssed_0978"/>
<name>A8FRW6_SHESH</name>
<keyword evidence="3" id="KW-1185">Reference proteome</keyword>
<dbReference type="STRING" id="425104.Ssed_0978"/>
<organism evidence="2 3">
    <name type="scientific">Shewanella sediminis (strain HAW-EB3)</name>
    <dbReference type="NCBI Taxonomy" id="425104"/>
    <lineage>
        <taxon>Bacteria</taxon>
        <taxon>Pseudomonadati</taxon>
        <taxon>Pseudomonadota</taxon>
        <taxon>Gammaproteobacteria</taxon>
        <taxon>Alteromonadales</taxon>
        <taxon>Shewanellaceae</taxon>
        <taxon>Shewanella</taxon>
    </lineage>
</organism>